<keyword evidence="1" id="KW-0378">Hydrolase</keyword>
<gene>
    <name evidence="1" type="ORF">FTV88_0850</name>
</gene>
<protein>
    <submittedName>
        <fullName evidence="1">Spore protease YyaC</fullName>
    </submittedName>
</protein>
<keyword evidence="2" id="KW-1185">Reference proteome</keyword>
<evidence type="ECO:0000313" key="1">
    <source>
        <dbReference type="EMBL" id="QGG47007.1"/>
    </source>
</evidence>
<name>A0A5Q2MX27_9FIRM</name>
<proteinExistence type="predicted"/>
<dbReference type="KEGG" id="hcv:FTV88_0850"/>
<dbReference type="AlphaFoldDB" id="A0A5Q2MX27"/>
<reference evidence="2" key="1">
    <citation type="submission" date="2019-11" db="EMBL/GenBank/DDBJ databases">
        <title>Genome sequence of Heliorestis convoluta strain HH, an alkaliphilic and minimalistic phototrophic bacterium from a soda lake in Egypt.</title>
        <authorList>
            <person name="Dewey E.D."/>
            <person name="Stokes L.M."/>
            <person name="Burchell B.M."/>
            <person name="Shaffer K.N."/>
            <person name="Huntington A.M."/>
            <person name="Baker J.M."/>
            <person name="Nadendla S."/>
            <person name="Giglio M.G."/>
            <person name="Touchman J.W."/>
            <person name="Blankenship R.E."/>
            <person name="Madigan M.T."/>
            <person name="Sattley W.M."/>
        </authorList>
    </citation>
    <scope>NUCLEOTIDE SEQUENCE [LARGE SCALE GENOMIC DNA]</scope>
    <source>
        <strain evidence="2">HH</strain>
    </source>
</reference>
<sequence length="63" mass="7379">MEFMVLQNTRLASVMKIAHQISRGILFGYYRVARRQPVYHMNHNLAYSATREEKHFPINDGAV</sequence>
<dbReference type="EMBL" id="CP045875">
    <property type="protein sequence ID" value="QGG47007.1"/>
    <property type="molecule type" value="Genomic_DNA"/>
</dbReference>
<accession>A0A5Q2MX27</accession>
<dbReference type="GO" id="GO:0008233">
    <property type="term" value="F:peptidase activity"/>
    <property type="evidence" value="ECO:0007669"/>
    <property type="project" value="UniProtKB-KW"/>
</dbReference>
<dbReference type="GO" id="GO:0006508">
    <property type="term" value="P:proteolysis"/>
    <property type="evidence" value="ECO:0007669"/>
    <property type="project" value="UniProtKB-KW"/>
</dbReference>
<organism evidence="1 2">
    <name type="scientific">Heliorestis convoluta</name>
    <dbReference type="NCBI Taxonomy" id="356322"/>
    <lineage>
        <taxon>Bacteria</taxon>
        <taxon>Bacillati</taxon>
        <taxon>Bacillota</taxon>
        <taxon>Clostridia</taxon>
        <taxon>Eubacteriales</taxon>
        <taxon>Heliobacteriaceae</taxon>
        <taxon>Heliorestis</taxon>
    </lineage>
</organism>
<evidence type="ECO:0000313" key="2">
    <source>
        <dbReference type="Proteomes" id="UP000366051"/>
    </source>
</evidence>
<dbReference type="Proteomes" id="UP000366051">
    <property type="component" value="Chromosome"/>
</dbReference>
<keyword evidence="1" id="KW-0645">Protease</keyword>